<dbReference type="PANTHER" id="PTHR36032:SF1">
    <property type="entry name" value="PHOSPHOPANTOTHENATE--CYSTEINE LIGASE 2"/>
    <property type="match status" value="1"/>
</dbReference>
<keyword evidence="3" id="KW-1185">Reference proteome</keyword>
<name>A0AAD5ZTM7_9POAL</name>
<evidence type="ECO:0000313" key="2">
    <source>
        <dbReference type="EMBL" id="KAJ3703733.1"/>
    </source>
</evidence>
<evidence type="ECO:0000256" key="1">
    <source>
        <dbReference type="SAM" id="MobiDB-lite"/>
    </source>
</evidence>
<proteinExistence type="predicted"/>
<evidence type="ECO:0000313" key="3">
    <source>
        <dbReference type="Proteomes" id="UP001210211"/>
    </source>
</evidence>
<gene>
    <name evidence="2" type="ORF">LUZ61_007438</name>
</gene>
<reference evidence="2 3" key="1">
    <citation type="journal article" date="2022" name="Cell">
        <title>Repeat-based holocentromeres influence genome architecture and karyotype evolution.</title>
        <authorList>
            <person name="Hofstatter P.G."/>
            <person name="Thangavel G."/>
            <person name="Lux T."/>
            <person name="Neumann P."/>
            <person name="Vondrak T."/>
            <person name="Novak P."/>
            <person name="Zhang M."/>
            <person name="Costa L."/>
            <person name="Castellani M."/>
            <person name="Scott A."/>
            <person name="Toegelov H."/>
            <person name="Fuchs J."/>
            <person name="Mata-Sucre Y."/>
            <person name="Dias Y."/>
            <person name="Vanzela A.L.L."/>
            <person name="Huettel B."/>
            <person name="Almeida C.C.S."/>
            <person name="Simkova H."/>
            <person name="Souza G."/>
            <person name="Pedrosa-Harand A."/>
            <person name="Macas J."/>
            <person name="Mayer K.F.X."/>
            <person name="Houben A."/>
            <person name="Marques A."/>
        </authorList>
    </citation>
    <scope>NUCLEOTIDE SEQUENCE [LARGE SCALE GENOMIC DNA]</scope>
    <source>
        <strain evidence="2">RhyTen1mFocal</strain>
    </source>
</reference>
<protein>
    <submittedName>
        <fullName evidence="2">Uncharacterized protein</fullName>
    </submittedName>
</protein>
<dbReference type="EMBL" id="JAMRDG010000001">
    <property type="protein sequence ID" value="KAJ3703733.1"/>
    <property type="molecule type" value="Genomic_DNA"/>
</dbReference>
<sequence length="153" mass="16784">MIENSSENVKRYAPPVQRNRSVNRRKAGEKGSQSGSETEKRQSSLSRNSSGIPDFGDTGITTFPNANFSQFMPVPLEGCSNNEALQFINERWLGAMQLYNDPSIDPADKPVLYSGASSTSWGHMKLPHQMDFLGELRAKVAASTNSMPGTNNN</sequence>
<organism evidence="2 3">
    <name type="scientific">Rhynchospora tenuis</name>
    <dbReference type="NCBI Taxonomy" id="198213"/>
    <lineage>
        <taxon>Eukaryota</taxon>
        <taxon>Viridiplantae</taxon>
        <taxon>Streptophyta</taxon>
        <taxon>Embryophyta</taxon>
        <taxon>Tracheophyta</taxon>
        <taxon>Spermatophyta</taxon>
        <taxon>Magnoliopsida</taxon>
        <taxon>Liliopsida</taxon>
        <taxon>Poales</taxon>
        <taxon>Cyperaceae</taxon>
        <taxon>Cyperoideae</taxon>
        <taxon>Rhynchosporeae</taxon>
        <taxon>Rhynchospora</taxon>
    </lineage>
</organism>
<accession>A0AAD5ZTM7</accession>
<feature type="region of interest" description="Disordered" evidence="1">
    <location>
        <begin position="1"/>
        <end position="61"/>
    </location>
</feature>
<dbReference type="AlphaFoldDB" id="A0AAD5ZTM7"/>
<dbReference type="Proteomes" id="UP001210211">
    <property type="component" value="Unassembled WGS sequence"/>
</dbReference>
<comment type="caution">
    <text evidence="2">The sequence shown here is derived from an EMBL/GenBank/DDBJ whole genome shotgun (WGS) entry which is preliminary data.</text>
</comment>
<dbReference type="PANTHER" id="PTHR36032">
    <property type="entry name" value="PHOSPHOPANTOTHENATE--CYSTEINE LIGASE 2"/>
    <property type="match status" value="1"/>
</dbReference>